<keyword evidence="1" id="KW-0472">Membrane</keyword>
<evidence type="ECO:0000256" key="1">
    <source>
        <dbReference type="SAM" id="Phobius"/>
    </source>
</evidence>
<evidence type="ECO:0000313" key="3">
    <source>
        <dbReference type="Proteomes" id="UP000198894"/>
    </source>
</evidence>
<evidence type="ECO:0000313" key="2">
    <source>
        <dbReference type="EMBL" id="SDK97670.1"/>
    </source>
</evidence>
<feature type="transmembrane region" description="Helical" evidence="1">
    <location>
        <begin position="359"/>
        <end position="379"/>
    </location>
</feature>
<feature type="transmembrane region" description="Helical" evidence="1">
    <location>
        <begin position="112"/>
        <end position="130"/>
    </location>
</feature>
<feature type="transmembrane region" description="Helical" evidence="1">
    <location>
        <begin position="223"/>
        <end position="246"/>
    </location>
</feature>
<feature type="transmembrane region" description="Helical" evidence="1">
    <location>
        <begin position="64"/>
        <end position="81"/>
    </location>
</feature>
<protein>
    <recommendedName>
        <fullName evidence="4">Thiol-disulfide oxidoreductase</fullName>
    </recommendedName>
</protein>
<feature type="transmembrane region" description="Helical" evidence="1">
    <location>
        <begin position="34"/>
        <end position="58"/>
    </location>
</feature>
<keyword evidence="1" id="KW-1133">Transmembrane helix</keyword>
<feature type="transmembrane region" description="Helical" evidence="1">
    <location>
        <begin position="290"/>
        <end position="311"/>
    </location>
</feature>
<sequence>MFIGQQQYSSATPIWNVSRSKITKVRGRDDTFDGLTAFAPFWAMAAIFSIAGDIYSMLGYKGPLFAALSWSVVLFSLLLLLYPRRTEFLIGLVMVSLVLYALRMPVASNNKTITAVMNGAILLSAAVLYLRAAGRGAALARMELYQQIRIVARALLAIMYFYGIFHKINTDFLDPSVSCAVGLYAPLARPFGLEDNLFGRYLAIFATFVIEAIAIVSLYWKRYFAVGFILALVFHYVIPISAYSWYMDFSSLVFALYVLSIPTPASEALYRTSLEFTNPLRETFGRIGILLPGAAVMLVAVTLVIVLTYAFPGRSFDMMVHSVWILIWAVVGGAAMVVLSYVALQNLPCRTVSSPRQPLWVYLVPGLFFLSCLSPYVGLKTESSINMFSNLHTEAGQTNHLLFPKPPYMFNYQNEVVKIVDSSEPHLVRQSQAGNYHVLLDVKKQLRRKPEAWVTYVKDGETITRANASTFAGEMPSLLERKLLVFKLVDFSRPKSCTH</sequence>
<keyword evidence="3" id="KW-1185">Reference proteome</keyword>
<dbReference type="AlphaFoldDB" id="A0A1G9GAG8"/>
<reference evidence="3" key="1">
    <citation type="submission" date="2016-10" db="EMBL/GenBank/DDBJ databases">
        <authorList>
            <person name="Varghese N."/>
            <person name="Submissions S."/>
        </authorList>
    </citation>
    <scope>NUCLEOTIDE SEQUENCE [LARGE SCALE GENOMIC DNA]</scope>
    <source>
        <strain evidence="3">CGMCC 1.11022</strain>
    </source>
</reference>
<keyword evidence="1" id="KW-0812">Transmembrane</keyword>
<feature type="transmembrane region" description="Helical" evidence="1">
    <location>
        <begin position="88"/>
        <end position="106"/>
    </location>
</feature>
<feature type="transmembrane region" description="Helical" evidence="1">
    <location>
        <begin position="150"/>
        <end position="168"/>
    </location>
</feature>
<feature type="transmembrane region" description="Helical" evidence="1">
    <location>
        <begin position="198"/>
        <end position="216"/>
    </location>
</feature>
<accession>A0A1G9GAG8</accession>
<name>A0A1G9GAG8_9HYPH</name>
<gene>
    <name evidence="2" type="ORF">SAMN05428953_12428</name>
</gene>
<organism evidence="2 3">
    <name type="scientific">Mesorhizobium muleiense</name>
    <dbReference type="NCBI Taxonomy" id="1004279"/>
    <lineage>
        <taxon>Bacteria</taxon>
        <taxon>Pseudomonadati</taxon>
        <taxon>Pseudomonadota</taxon>
        <taxon>Alphaproteobacteria</taxon>
        <taxon>Hyphomicrobiales</taxon>
        <taxon>Phyllobacteriaceae</taxon>
        <taxon>Mesorhizobium</taxon>
    </lineage>
</organism>
<proteinExistence type="predicted"/>
<feature type="transmembrane region" description="Helical" evidence="1">
    <location>
        <begin position="323"/>
        <end position="347"/>
    </location>
</feature>
<dbReference type="Proteomes" id="UP000198894">
    <property type="component" value="Unassembled WGS sequence"/>
</dbReference>
<dbReference type="EMBL" id="FNEE01000024">
    <property type="protein sequence ID" value="SDK97670.1"/>
    <property type="molecule type" value="Genomic_DNA"/>
</dbReference>
<evidence type="ECO:0008006" key="4">
    <source>
        <dbReference type="Google" id="ProtNLM"/>
    </source>
</evidence>